<dbReference type="PROSITE" id="PS50102">
    <property type="entry name" value="RRM"/>
    <property type="match status" value="1"/>
</dbReference>
<feature type="domain" description="RRM" evidence="4">
    <location>
        <begin position="4"/>
        <end position="81"/>
    </location>
</feature>
<dbReference type="InterPro" id="IPR000504">
    <property type="entry name" value="RRM_dom"/>
</dbReference>
<evidence type="ECO:0000256" key="3">
    <source>
        <dbReference type="SAM" id="MobiDB-lite"/>
    </source>
</evidence>
<name>A0A9N9RII4_9DIPT</name>
<dbReference type="SUPFAM" id="SSF54928">
    <property type="entry name" value="RNA-binding domain, RBD"/>
    <property type="match status" value="1"/>
</dbReference>
<dbReference type="EMBL" id="OU895877">
    <property type="protein sequence ID" value="CAG9797455.1"/>
    <property type="molecule type" value="Genomic_DNA"/>
</dbReference>
<dbReference type="Gene3D" id="3.30.70.330">
    <property type="match status" value="1"/>
</dbReference>
<dbReference type="GO" id="GO:0003723">
    <property type="term" value="F:RNA binding"/>
    <property type="evidence" value="ECO:0007669"/>
    <property type="project" value="UniProtKB-UniRule"/>
</dbReference>
<keyword evidence="6" id="KW-1185">Reference proteome</keyword>
<feature type="compositionally biased region" description="Basic and acidic residues" evidence="3">
    <location>
        <begin position="491"/>
        <end position="502"/>
    </location>
</feature>
<dbReference type="PANTHER" id="PTHR48029:SF1">
    <property type="entry name" value="NUCLEOLAR PROTEIN 8"/>
    <property type="match status" value="1"/>
</dbReference>
<protein>
    <recommendedName>
        <fullName evidence="4">RRM domain-containing protein</fullName>
    </recommendedName>
</protein>
<gene>
    <name evidence="5" type="ORF">CHIRRI_LOCUS453</name>
</gene>
<organism evidence="5 6">
    <name type="scientific">Chironomus riparius</name>
    <dbReference type="NCBI Taxonomy" id="315576"/>
    <lineage>
        <taxon>Eukaryota</taxon>
        <taxon>Metazoa</taxon>
        <taxon>Ecdysozoa</taxon>
        <taxon>Arthropoda</taxon>
        <taxon>Hexapoda</taxon>
        <taxon>Insecta</taxon>
        <taxon>Pterygota</taxon>
        <taxon>Neoptera</taxon>
        <taxon>Endopterygota</taxon>
        <taxon>Diptera</taxon>
        <taxon>Nematocera</taxon>
        <taxon>Chironomoidea</taxon>
        <taxon>Chironomidae</taxon>
        <taxon>Chironominae</taxon>
        <taxon>Chironomus</taxon>
    </lineage>
</organism>
<evidence type="ECO:0000256" key="1">
    <source>
        <dbReference type="ARBA" id="ARBA00022884"/>
    </source>
</evidence>
<feature type="region of interest" description="Disordered" evidence="3">
    <location>
        <begin position="312"/>
        <end position="406"/>
    </location>
</feature>
<evidence type="ECO:0000313" key="6">
    <source>
        <dbReference type="Proteomes" id="UP001153620"/>
    </source>
</evidence>
<keyword evidence="1 2" id="KW-0694">RNA-binding</keyword>
<proteinExistence type="predicted"/>
<dbReference type="InterPro" id="IPR012677">
    <property type="entry name" value="Nucleotide-bd_a/b_plait_sf"/>
</dbReference>
<dbReference type="InterPro" id="IPR035979">
    <property type="entry name" value="RBD_domain_sf"/>
</dbReference>
<evidence type="ECO:0000259" key="4">
    <source>
        <dbReference type="PROSITE" id="PS50102"/>
    </source>
</evidence>
<evidence type="ECO:0000313" key="5">
    <source>
        <dbReference type="EMBL" id="CAG9797455.1"/>
    </source>
</evidence>
<dbReference type="SMART" id="SM00360">
    <property type="entry name" value="RRM"/>
    <property type="match status" value="1"/>
</dbReference>
<feature type="region of interest" description="Disordered" evidence="3">
    <location>
        <begin position="552"/>
        <end position="571"/>
    </location>
</feature>
<feature type="compositionally biased region" description="Acidic residues" evidence="3">
    <location>
        <begin position="383"/>
        <end position="395"/>
    </location>
</feature>
<evidence type="ECO:0000256" key="2">
    <source>
        <dbReference type="PROSITE-ProRule" id="PRU00176"/>
    </source>
</evidence>
<dbReference type="Proteomes" id="UP001153620">
    <property type="component" value="Chromosome 1"/>
</dbReference>
<feature type="compositionally biased region" description="Basic and acidic residues" evidence="3">
    <location>
        <begin position="396"/>
        <end position="406"/>
    </location>
</feature>
<reference evidence="5" key="2">
    <citation type="submission" date="2022-10" db="EMBL/GenBank/DDBJ databases">
        <authorList>
            <consortium name="ENA_rothamsted_submissions"/>
            <consortium name="culmorum"/>
            <person name="King R."/>
        </authorList>
    </citation>
    <scope>NUCLEOTIDE SEQUENCE</scope>
</reference>
<dbReference type="AlphaFoldDB" id="A0A9N9RII4"/>
<sequence length="571" mass="66784">MGETRLFIGNIPANTVESELESEFGFYGKVKSVELKKKSEDEVMYGFVNIEIDEKLVQKCIREFGQQQFKGNYLSVSRAKESFLDRLKREREQLDRLGDNSIGRKLIEISMKSVTELDEPVEVAELPKIEKEVSSDESSSDEEEEIVIKPAVKVPAFPKRTTFDSTMSYQKEEPKVLDQATLDDMKRQQSLQKLIDMHKNQKDAIKNALLNIDSTTPRNNKIVFEKPDPVIKSTAIEAKKTTLFDENEYDEEEMEVAPESFKIKKQFEGKKGERLFEIQTKFNNDSRFKMDEKFADDTDQFIDSRKKYAREELKERKRQRKEMANWDQDEMKEERDNQLSILESITGQPTSSNQQKPQQGMLRFDPSKKSHQKYLDVVKGDEQIEDDDEEMDVDESETKAVEKDTEERYYEVSDNLANAFKDSQPFSIFGMLGVKHEDIHDDKPEEVIETKEVKLAPKMHAFQMNQVRFKYDSSDTDEDAETEKSKKKSKKEPQKKQSKDGKYTKSGVWRYNFFVCDGDKRLQDAFAFLKKAAYVDPKIMLENRQKLKKVIKNQVRKARHDKEKSFKKRKV</sequence>
<accession>A0A9N9RII4</accession>
<dbReference type="Pfam" id="PF00076">
    <property type="entry name" value="RRM_1"/>
    <property type="match status" value="1"/>
</dbReference>
<reference evidence="5" key="1">
    <citation type="submission" date="2022-01" db="EMBL/GenBank/DDBJ databases">
        <authorList>
            <person name="King R."/>
        </authorList>
    </citation>
    <scope>NUCLEOTIDE SEQUENCE</scope>
</reference>
<dbReference type="PANTHER" id="PTHR48029">
    <property type="entry name" value="NUCLEOLAR PROTEIN 8"/>
    <property type="match status" value="1"/>
</dbReference>
<feature type="region of interest" description="Disordered" evidence="3">
    <location>
        <begin position="472"/>
        <end position="502"/>
    </location>
</feature>
<dbReference type="OrthoDB" id="21643at2759"/>
<feature type="compositionally biased region" description="Basic and acidic residues" evidence="3">
    <location>
        <begin position="365"/>
        <end position="382"/>
    </location>
</feature>
<feature type="compositionally biased region" description="Polar residues" evidence="3">
    <location>
        <begin position="338"/>
        <end position="358"/>
    </location>
</feature>